<feature type="transmembrane region" description="Helical" evidence="1">
    <location>
        <begin position="41"/>
        <end position="61"/>
    </location>
</feature>
<keyword evidence="3" id="KW-1185">Reference proteome</keyword>
<reference evidence="3" key="1">
    <citation type="journal article" date="2019" name="Int. J. Syst. Evol. Microbiol.">
        <title>The Global Catalogue of Microorganisms (GCM) 10K type strain sequencing project: providing services to taxonomists for standard genome sequencing and annotation.</title>
        <authorList>
            <consortium name="The Broad Institute Genomics Platform"/>
            <consortium name="The Broad Institute Genome Sequencing Center for Infectious Disease"/>
            <person name="Wu L."/>
            <person name="Ma J."/>
        </authorList>
    </citation>
    <scope>NUCLEOTIDE SEQUENCE [LARGE SCALE GENOMIC DNA]</scope>
    <source>
        <strain evidence="3">CGMCC 1.13574</strain>
    </source>
</reference>
<name>A0ABV9NIZ8_9GAMM</name>
<dbReference type="Proteomes" id="UP001595892">
    <property type="component" value="Unassembled WGS sequence"/>
</dbReference>
<feature type="transmembrane region" description="Helical" evidence="1">
    <location>
        <begin position="73"/>
        <end position="91"/>
    </location>
</feature>
<feature type="transmembrane region" description="Helical" evidence="1">
    <location>
        <begin position="16"/>
        <end position="35"/>
    </location>
</feature>
<evidence type="ECO:0000313" key="3">
    <source>
        <dbReference type="Proteomes" id="UP001595892"/>
    </source>
</evidence>
<comment type="caution">
    <text evidence="2">The sequence shown here is derived from an EMBL/GenBank/DDBJ whole genome shotgun (WGS) entry which is preliminary data.</text>
</comment>
<protein>
    <submittedName>
        <fullName evidence="2">SHOCT domain-containing protein</fullName>
    </submittedName>
</protein>
<evidence type="ECO:0000256" key="1">
    <source>
        <dbReference type="SAM" id="Phobius"/>
    </source>
</evidence>
<proteinExistence type="predicted"/>
<feature type="transmembrane region" description="Helical" evidence="1">
    <location>
        <begin position="106"/>
        <end position="127"/>
    </location>
</feature>
<sequence>MSEAERQQSKLDVERACRCLWGSLALSAVALVVDFDRPANFPAAAHLVSIGAAYAFLAFLVVKIKSGKNWARYASLTITVLGFPFSVPAAIDDVSNALDGGSGQSMVLAFASPAWLVLQVMGLWLVFTRPGSNWFKRGEPALQTSQADVEDPCSRLVGKLAQLQELRDKELISLEDFEKKKAELLAKL</sequence>
<accession>A0ABV9NIZ8</accession>
<keyword evidence="1" id="KW-1133">Transmembrane helix</keyword>
<dbReference type="EMBL" id="JBHSGG010000024">
    <property type="protein sequence ID" value="MFC4728266.1"/>
    <property type="molecule type" value="Genomic_DNA"/>
</dbReference>
<organism evidence="2 3">
    <name type="scientific">Coralloluteibacterium thermophilum</name>
    <dbReference type="NCBI Taxonomy" id="2707049"/>
    <lineage>
        <taxon>Bacteria</taxon>
        <taxon>Pseudomonadati</taxon>
        <taxon>Pseudomonadota</taxon>
        <taxon>Gammaproteobacteria</taxon>
        <taxon>Lysobacterales</taxon>
        <taxon>Lysobacteraceae</taxon>
        <taxon>Coralloluteibacterium</taxon>
    </lineage>
</organism>
<keyword evidence="1" id="KW-0472">Membrane</keyword>
<keyword evidence="1" id="KW-0812">Transmembrane</keyword>
<evidence type="ECO:0000313" key="2">
    <source>
        <dbReference type="EMBL" id="MFC4728266.1"/>
    </source>
</evidence>
<dbReference type="RefSeq" id="WP_377004294.1">
    <property type="nucleotide sequence ID" value="NZ_JBHSGG010000024.1"/>
</dbReference>
<gene>
    <name evidence="2" type="ORF">ACFO3Q_08800</name>
</gene>